<comment type="subcellular location">
    <subcellularLocation>
        <location evidence="2">Cytoplasm</location>
    </subcellularLocation>
    <subcellularLocation>
        <location evidence="1">Endosome</location>
    </subcellularLocation>
</comment>
<feature type="region of interest" description="Disordered" evidence="6">
    <location>
        <begin position="794"/>
        <end position="815"/>
    </location>
</feature>
<feature type="compositionally biased region" description="Low complexity" evidence="6">
    <location>
        <begin position="958"/>
        <end position="997"/>
    </location>
</feature>
<comment type="caution">
    <text evidence="8">The sequence shown here is derived from an EMBL/GenBank/DDBJ whole genome shotgun (WGS) entry which is preliminary data.</text>
</comment>
<dbReference type="InterPro" id="IPR004328">
    <property type="entry name" value="BRO1_dom"/>
</dbReference>
<dbReference type="Gene3D" id="1.20.140.50">
    <property type="entry name" value="alix/aip1 like domains"/>
    <property type="match status" value="1"/>
</dbReference>
<feature type="compositionally biased region" description="Polar residues" evidence="6">
    <location>
        <begin position="583"/>
        <end position="593"/>
    </location>
</feature>
<sequence length="1163" mass="125569">MAEQQCPLIAVPIKITEQVDLAGPVKTIITNSYGEDPSKHADHLNTLNRARQDAVKEGGAGNIATQRDLLYKYFHVLELLELRFPELRIPFPWKDAFTKKPISQFSIAYEKASVIFNIASTLSSFGATQGRHAGNPDGLKRAYTSFRQAAGMFSYINENFLHAPSTDMSRDIIKALVDLMLAQASEVFLEKSVEERKANGLVAKIASYTANMYTTLGEEMKEWVNKSVFDRLWLMMIQVKAKYFASVTQYYRALADDARGEHGVCLVRLTLAESLAREASRLMAPFNASLLAAPVPPSTLPSDAGTALTALVSTHLALCTGRKEVAIKDNDLIYHDILPSESALETVDKFAAASPISIQDIYATPEVQKAIGQVDLFSKLVPLGVHESASLYSEEKAKLARSESERHDIANGELQAALEYMGLPGALNIYRNKDAAISDLVDPGPDVMKWAEEEANGGGARGADGLGDTPDAIDTALHQIGSFRLKATQDLDASATSLDEETRECEKSRVKYDYRWTQEPSGTENKELRQELKLQREALNAAKANDEKIEVLWNHIKGDVQLLVKGRDALEQAFAEVISAVSTSGNGTSSNKPEASLLDLDDREEDAKRAHDAEDEEKMEDKVRHLETLLAKLPKIKKERGEVLGDLKERIQTDDISHLLILNRRNTPSSGQETSLFQAELEKFKPHQQRIALSIKQQTSIVAEVTEAWKEITESPSGRRTRSLYEARKRARVALVDRLRKARDGYAEVRAAVHRGLQFYEELGTIAGKLHHDAEAFVRRRRADAQKLANELEWDAKLHDPSSPPDKVAPSPGPASIAISAAQTVAGVPQPAPSPSAVNMRVASTYSTGPISSPVSHLGATPSRHQPQPPPPPLPHVHVPATSAFANQYANTFAGSPAAASSPYSSAPPPLPQPQQQPTPAPAPSPLSHFSSPPPSGPFPPPPTAQSPAPGGQNYYTSSPAPSHAHASPSYPSAHSLSLAGLSLGNGPSSSPSTSAAGGAGGLPPPPPQPFVSQYNPSSASGPGAGAYSSGGYGSAPPAPSLLPAPSGPSPYGFPPPSQQQYHQPPPPPPPQQQYQPQQAQQYQHHQPQQHQQQYVSPTSPSAYGAPPPSPGQYYQQQHPPPPQPQPQGGSGGAYPYGGQQQTQPGQQPLYGQPTGGWPAWPR</sequence>
<dbReference type="CDD" id="cd09242">
    <property type="entry name" value="BRO1_ScBro1_like"/>
    <property type="match status" value="1"/>
</dbReference>
<name>A0AAN6GCJ3_9BASI</name>
<evidence type="ECO:0000256" key="4">
    <source>
        <dbReference type="ARBA" id="ARBA00022753"/>
    </source>
</evidence>
<evidence type="ECO:0000256" key="1">
    <source>
        <dbReference type="ARBA" id="ARBA00004177"/>
    </source>
</evidence>
<feature type="region of interest" description="Disordered" evidence="6">
    <location>
        <begin position="583"/>
        <end position="620"/>
    </location>
</feature>
<feature type="compositionally biased region" description="Low complexity" evidence="6">
    <location>
        <begin position="896"/>
        <end position="905"/>
    </location>
</feature>
<dbReference type="InterPro" id="IPR038499">
    <property type="entry name" value="BRO1_sf"/>
</dbReference>
<feature type="compositionally biased region" description="Low complexity" evidence="6">
    <location>
        <begin position="1137"/>
        <end position="1157"/>
    </location>
</feature>
<dbReference type="Gene3D" id="1.20.120.560">
    <property type="entry name" value="alix/aip1 in complex with the ypdl late domain"/>
    <property type="match status" value="1"/>
</dbReference>
<proteinExistence type="predicted"/>
<dbReference type="SMART" id="SM01041">
    <property type="entry name" value="BRO1"/>
    <property type="match status" value="1"/>
</dbReference>
<keyword evidence="3" id="KW-0963">Cytoplasm</keyword>
<dbReference type="Proteomes" id="UP001176521">
    <property type="component" value="Unassembled WGS sequence"/>
</dbReference>
<evidence type="ECO:0000256" key="2">
    <source>
        <dbReference type="ARBA" id="ARBA00004496"/>
    </source>
</evidence>
<organism evidence="8 9">
    <name type="scientific">Tilletia horrida</name>
    <dbReference type="NCBI Taxonomy" id="155126"/>
    <lineage>
        <taxon>Eukaryota</taxon>
        <taxon>Fungi</taxon>
        <taxon>Dikarya</taxon>
        <taxon>Basidiomycota</taxon>
        <taxon>Ustilaginomycotina</taxon>
        <taxon>Exobasidiomycetes</taxon>
        <taxon>Tilletiales</taxon>
        <taxon>Tilletiaceae</taxon>
        <taxon>Tilletia</taxon>
    </lineage>
</organism>
<evidence type="ECO:0000313" key="8">
    <source>
        <dbReference type="EMBL" id="KAK0530134.1"/>
    </source>
</evidence>
<dbReference type="PANTHER" id="PTHR23030:SF30">
    <property type="entry name" value="TYROSINE-PROTEIN PHOSPHATASE NON-RECEPTOR TYPE 23"/>
    <property type="match status" value="1"/>
</dbReference>
<evidence type="ECO:0000256" key="6">
    <source>
        <dbReference type="SAM" id="MobiDB-lite"/>
    </source>
</evidence>
<feature type="region of interest" description="Disordered" evidence="6">
    <location>
        <begin position="848"/>
        <end position="879"/>
    </location>
</feature>
<protein>
    <recommendedName>
        <fullName evidence="5">BRO domain-containing protein 1</fullName>
    </recommendedName>
</protein>
<dbReference type="GO" id="GO:0043328">
    <property type="term" value="P:protein transport to vacuole involved in ubiquitin-dependent protein catabolic process via the multivesicular body sorting pathway"/>
    <property type="evidence" value="ECO:0007669"/>
    <property type="project" value="TreeGrafter"/>
</dbReference>
<feature type="compositionally biased region" description="Gly residues" evidence="6">
    <location>
        <begin position="1023"/>
        <end position="1034"/>
    </location>
</feature>
<dbReference type="Pfam" id="PF13949">
    <property type="entry name" value="ALIX_LYPXL_bnd"/>
    <property type="match status" value="1"/>
</dbReference>
<feature type="domain" description="BRO1" evidence="7">
    <location>
        <begin position="7"/>
        <end position="414"/>
    </location>
</feature>
<dbReference type="PANTHER" id="PTHR23030">
    <property type="entry name" value="PCD6 INTERACTING PROTEIN-RELATED"/>
    <property type="match status" value="1"/>
</dbReference>
<keyword evidence="4" id="KW-0967">Endosome</keyword>
<gene>
    <name evidence="8" type="primary">BRO1</name>
    <name evidence="8" type="ORF">OC842_004030</name>
</gene>
<feature type="region of interest" description="Disordered" evidence="6">
    <location>
        <begin position="894"/>
        <end position="1163"/>
    </location>
</feature>
<evidence type="ECO:0000313" key="9">
    <source>
        <dbReference type="Proteomes" id="UP001176521"/>
    </source>
</evidence>
<dbReference type="EMBL" id="JAPDMQ010000223">
    <property type="protein sequence ID" value="KAK0530134.1"/>
    <property type="molecule type" value="Genomic_DNA"/>
</dbReference>
<reference evidence="8" key="1">
    <citation type="journal article" date="2023" name="PhytoFront">
        <title>Draft Genome Resources of Seven Strains of Tilletia horrida, Causal Agent of Kernel Smut of Rice.</title>
        <authorList>
            <person name="Khanal S."/>
            <person name="Antony Babu S."/>
            <person name="Zhou X.G."/>
        </authorList>
    </citation>
    <scope>NUCLEOTIDE SEQUENCE</scope>
    <source>
        <strain evidence="8">TX3</strain>
    </source>
</reference>
<dbReference type="InterPro" id="IPR025304">
    <property type="entry name" value="ALIX_V_dom"/>
</dbReference>
<keyword evidence="9" id="KW-1185">Reference proteome</keyword>
<dbReference type="GO" id="GO:0005768">
    <property type="term" value="C:endosome"/>
    <property type="evidence" value="ECO:0007669"/>
    <property type="project" value="UniProtKB-SubCell"/>
</dbReference>
<dbReference type="Pfam" id="PF03097">
    <property type="entry name" value="BRO1"/>
    <property type="match status" value="1"/>
</dbReference>
<evidence type="ECO:0000256" key="5">
    <source>
        <dbReference type="ARBA" id="ARBA00041284"/>
    </source>
</evidence>
<feature type="compositionally biased region" description="Low complexity" evidence="6">
    <location>
        <begin position="1073"/>
        <end position="1105"/>
    </location>
</feature>
<evidence type="ECO:0000259" key="7">
    <source>
        <dbReference type="PROSITE" id="PS51180"/>
    </source>
</evidence>
<evidence type="ECO:0000256" key="3">
    <source>
        <dbReference type="ARBA" id="ARBA00022490"/>
    </source>
</evidence>
<feature type="compositionally biased region" description="Pro residues" evidence="6">
    <location>
        <begin position="1037"/>
        <end position="1072"/>
    </location>
</feature>
<accession>A0AAN6GCJ3</accession>
<dbReference type="AlphaFoldDB" id="A0AAN6GCJ3"/>
<dbReference type="PROSITE" id="PS51180">
    <property type="entry name" value="BRO1"/>
    <property type="match status" value="1"/>
</dbReference>
<dbReference type="Gene3D" id="1.25.40.280">
    <property type="entry name" value="alix/aip1 like domains"/>
    <property type="match status" value="1"/>
</dbReference>
<feature type="compositionally biased region" description="Pro residues" evidence="6">
    <location>
        <begin position="906"/>
        <end position="925"/>
    </location>
</feature>
<feature type="compositionally biased region" description="Pro residues" evidence="6">
    <location>
        <begin position="932"/>
        <end position="945"/>
    </location>
</feature>